<reference evidence="2" key="2">
    <citation type="submission" date="2006-05" db="EMBL/GenBank/DDBJ databases">
        <title>Sequencing of the draft genome and assembly of Desulfuromonas acetoxidans DSM 684.</title>
        <authorList>
            <consortium name="US DOE Joint Genome Institute (JGI-PGF)"/>
            <person name="Copeland A."/>
            <person name="Lucas S."/>
            <person name="Lapidus A."/>
            <person name="Barry K."/>
            <person name="Detter J.C."/>
            <person name="Glavina del Rio T."/>
            <person name="Hammon N."/>
            <person name="Israni S."/>
            <person name="Dalin E."/>
            <person name="Tice H."/>
            <person name="Bruce D."/>
            <person name="Pitluck S."/>
            <person name="Richardson P."/>
        </authorList>
    </citation>
    <scope>NUCLEOTIDE SEQUENCE [LARGE SCALE GENOMIC DNA]</scope>
    <source>
        <strain evidence="2">DSM 684</strain>
    </source>
</reference>
<keyword evidence="1" id="KW-0812">Transmembrane</keyword>
<accession>Q1K200</accession>
<dbReference type="NCBIfam" id="TIGR02532">
    <property type="entry name" value="IV_pilin_GFxxxE"/>
    <property type="match status" value="1"/>
</dbReference>
<name>Q1K200_DESA6</name>
<reference evidence="2" key="1">
    <citation type="submission" date="2006-05" db="EMBL/GenBank/DDBJ databases">
        <title>Annotation of the draft genome assembly of Desulfuromonas acetoxidans DSM 684.</title>
        <authorList>
            <consortium name="US DOE Joint Genome Institute (JGI-ORNL)"/>
            <person name="Larimer F."/>
            <person name="Land M."/>
            <person name="Hauser L."/>
        </authorList>
    </citation>
    <scope>NUCLEOTIDE SEQUENCE [LARGE SCALE GENOMIC DNA]</scope>
    <source>
        <strain evidence="2">DSM 684</strain>
    </source>
</reference>
<dbReference type="OrthoDB" id="9788802at2"/>
<dbReference type="AlphaFoldDB" id="Q1K200"/>
<dbReference type="EMBL" id="AAEW02000004">
    <property type="protein sequence ID" value="EAT16639.1"/>
    <property type="molecule type" value="Genomic_DNA"/>
</dbReference>
<keyword evidence="1" id="KW-1133">Transmembrane helix</keyword>
<dbReference type="InterPro" id="IPR012902">
    <property type="entry name" value="N_methyl_site"/>
</dbReference>
<evidence type="ECO:0000256" key="1">
    <source>
        <dbReference type="SAM" id="Phobius"/>
    </source>
</evidence>
<dbReference type="Gene3D" id="3.30.700.10">
    <property type="entry name" value="Glycoprotein, Type 4 Pilin"/>
    <property type="match status" value="1"/>
</dbReference>
<dbReference type="InterPro" id="IPR045584">
    <property type="entry name" value="Pilin-like"/>
</dbReference>
<dbReference type="SUPFAM" id="SSF54523">
    <property type="entry name" value="Pili subunits"/>
    <property type="match status" value="1"/>
</dbReference>
<evidence type="ECO:0000313" key="2">
    <source>
        <dbReference type="EMBL" id="EAT16639.1"/>
    </source>
</evidence>
<keyword evidence="1" id="KW-0472">Membrane</keyword>
<evidence type="ECO:0008006" key="4">
    <source>
        <dbReference type="Google" id="ProtNLM"/>
    </source>
</evidence>
<dbReference type="RefSeq" id="WP_005998701.1">
    <property type="nucleotide sequence ID" value="NZ_AAEW02000004.1"/>
</dbReference>
<protein>
    <recommendedName>
        <fullName evidence="4">Methylation</fullName>
    </recommendedName>
</protein>
<evidence type="ECO:0000313" key="3">
    <source>
        <dbReference type="Proteomes" id="UP000005695"/>
    </source>
</evidence>
<organism evidence="2 3">
    <name type="scientific">Desulfuromonas acetoxidans (strain DSM 684 / 11070)</name>
    <dbReference type="NCBI Taxonomy" id="281689"/>
    <lineage>
        <taxon>Bacteria</taxon>
        <taxon>Pseudomonadati</taxon>
        <taxon>Thermodesulfobacteriota</taxon>
        <taxon>Desulfuromonadia</taxon>
        <taxon>Desulfuromonadales</taxon>
        <taxon>Desulfuromonadaceae</taxon>
        <taxon>Desulfuromonas</taxon>
    </lineage>
</organism>
<comment type="caution">
    <text evidence="2">The sequence shown here is derived from an EMBL/GenBank/DDBJ whole genome shotgun (WGS) entry which is preliminary data.</text>
</comment>
<feature type="transmembrane region" description="Helical" evidence="1">
    <location>
        <begin position="21"/>
        <end position="43"/>
    </location>
</feature>
<dbReference type="Pfam" id="PF07963">
    <property type="entry name" value="N_methyl"/>
    <property type="match status" value="1"/>
</dbReference>
<keyword evidence="3" id="KW-1185">Reference proteome</keyword>
<proteinExistence type="predicted"/>
<dbReference type="Proteomes" id="UP000005695">
    <property type="component" value="Unassembled WGS sequence"/>
</dbReference>
<gene>
    <name evidence="2" type="ORF">Dace_2734</name>
</gene>
<sequence length="297" mass="32240">MTDRTLTAQSFSGRYSQAGFTLVELVVTIVIIGILVSLGGMFISQPIQSYIDLDRRTQLVGQADQALRRMQRDLRAALPNSVRVFNGGNGIEFLHVVDGGRYRVTSDPAETDLTLVANSILRFDVADDYFEVLGPLDTTEYTAANCLCAIYNLTADSGTNLCNAYAATNTAAIQAVETSGTRRFIRLATATFFPLSSPQQRFFVIDQAVSYVITGGQLRRYAGYTINQVPGPATGDNYDLVTTDLVTVVDAGGTPVDPFTYDPGTPSHSGLVTLRLALEQEGERITLMHQVHVNNAP</sequence>